<dbReference type="WBParaSite" id="MCU_014222-RA">
    <property type="protein sequence ID" value="MCU_014222-RA"/>
    <property type="gene ID" value="MCU_014222"/>
</dbReference>
<proteinExistence type="predicted"/>
<sequence>MDSALCLYMLATNLGCVTVATWCIEYLKHRICRDNVVDIWLIGIATRNTDMLGICVPVIADHFESVESLLPSRYSLSELEILATVLGDSQLTGVSVCWKLRAI</sequence>
<keyword evidence="1" id="KW-0732">Signal</keyword>
<evidence type="ECO:0000313" key="2">
    <source>
        <dbReference type="WBParaSite" id="MCU_014222-RA"/>
    </source>
</evidence>
<feature type="chain" id="PRO_5024274657" evidence="1">
    <location>
        <begin position="21"/>
        <end position="103"/>
    </location>
</feature>
<reference evidence="2" key="1">
    <citation type="submission" date="2019-11" db="UniProtKB">
        <authorList>
            <consortium name="WormBaseParasite"/>
        </authorList>
    </citation>
    <scope>IDENTIFICATION</scope>
</reference>
<accession>A0A5K3G0S0</accession>
<organism evidence="2">
    <name type="scientific">Mesocestoides corti</name>
    <name type="common">Flatworm</name>
    <dbReference type="NCBI Taxonomy" id="53468"/>
    <lineage>
        <taxon>Eukaryota</taxon>
        <taxon>Metazoa</taxon>
        <taxon>Spiralia</taxon>
        <taxon>Lophotrochozoa</taxon>
        <taxon>Platyhelminthes</taxon>
        <taxon>Cestoda</taxon>
        <taxon>Eucestoda</taxon>
        <taxon>Cyclophyllidea</taxon>
        <taxon>Mesocestoididae</taxon>
        <taxon>Mesocestoides</taxon>
    </lineage>
</organism>
<protein>
    <submittedName>
        <fullName evidence="2">Secreted protein</fullName>
    </submittedName>
</protein>
<evidence type="ECO:0000256" key="1">
    <source>
        <dbReference type="SAM" id="SignalP"/>
    </source>
</evidence>
<feature type="signal peptide" evidence="1">
    <location>
        <begin position="1"/>
        <end position="20"/>
    </location>
</feature>
<name>A0A5K3G0S0_MESCO</name>
<dbReference type="AlphaFoldDB" id="A0A5K3G0S0"/>